<evidence type="ECO:0000256" key="1">
    <source>
        <dbReference type="SAM" id="Phobius"/>
    </source>
</evidence>
<dbReference type="STRING" id="288004.AL038_03080"/>
<keyword evidence="1" id="KW-0472">Membrane</keyword>
<keyword evidence="1" id="KW-0812">Transmembrane</keyword>
<sequence length="92" mass="10561">MLQIIIILKGLVEIALFALLGQGILYLLAGQTRQHNPFYTLLQIITLPALKLTRLLMPRVIVDKHIGIITFFLVLWIELLLIYLKVQLVRSL</sequence>
<proteinExistence type="predicted"/>
<keyword evidence="1" id="KW-1133">Transmembrane helix</keyword>
<evidence type="ECO:0008006" key="4">
    <source>
        <dbReference type="Google" id="ProtNLM"/>
    </source>
</evidence>
<dbReference type="OrthoDB" id="8563484at2"/>
<organism evidence="2 3">
    <name type="scientific">Beggiatoa leptomitoformis</name>
    <dbReference type="NCBI Taxonomy" id="288004"/>
    <lineage>
        <taxon>Bacteria</taxon>
        <taxon>Pseudomonadati</taxon>
        <taxon>Pseudomonadota</taxon>
        <taxon>Gammaproteobacteria</taxon>
        <taxon>Thiotrichales</taxon>
        <taxon>Thiotrichaceae</taxon>
        <taxon>Beggiatoa</taxon>
    </lineage>
</organism>
<name>A0A2N9YBA3_9GAMM</name>
<feature type="transmembrane region" description="Helical" evidence="1">
    <location>
        <begin position="6"/>
        <end position="29"/>
    </location>
</feature>
<evidence type="ECO:0000313" key="2">
    <source>
        <dbReference type="EMBL" id="AUI67758.1"/>
    </source>
</evidence>
<feature type="transmembrane region" description="Helical" evidence="1">
    <location>
        <begin position="65"/>
        <end position="84"/>
    </location>
</feature>
<accession>A0A2N9YBA3</accession>
<keyword evidence="3" id="KW-1185">Reference proteome</keyword>
<protein>
    <recommendedName>
        <fullName evidence="4">YggT family protein</fullName>
    </recommendedName>
</protein>
<dbReference type="EMBL" id="CP018889">
    <property type="protein sequence ID" value="AUI67758.1"/>
    <property type="molecule type" value="Genomic_DNA"/>
</dbReference>
<evidence type="ECO:0000313" key="3">
    <source>
        <dbReference type="Proteomes" id="UP000234271"/>
    </source>
</evidence>
<gene>
    <name evidence="2" type="ORF">BLE401_02960</name>
</gene>
<dbReference type="KEGG" id="blep:AL038_03080"/>
<dbReference type="AlphaFoldDB" id="A0A2N9YBA3"/>
<dbReference type="RefSeq" id="WP_062148862.1">
    <property type="nucleotide sequence ID" value="NZ_CP012373.2"/>
</dbReference>
<reference evidence="3" key="1">
    <citation type="submission" date="2016-12" db="EMBL/GenBank/DDBJ databases">
        <title>Complete Genome Sequence of Beggiatoa leptomitiformis D-401.</title>
        <authorList>
            <person name="Fomenkov A."/>
            <person name="Vincze T."/>
            <person name="Grabovich M."/>
            <person name="Anton B.P."/>
            <person name="Dubinina G."/>
            <person name="Orlova M."/>
            <person name="Belousova E."/>
            <person name="Roberts R.J."/>
        </authorList>
    </citation>
    <scope>NUCLEOTIDE SEQUENCE [LARGE SCALE GENOMIC DNA]</scope>
    <source>
        <strain evidence="3">D-401</strain>
    </source>
</reference>
<dbReference type="Proteomes" id="UP000234271">
    <property type="component" value="Chromosome"/>
</dbReference>